<dbReference type="SUPFAM" id="SSF53448">
    <property type="entry name" value="Nucleotide-diphospho-sugar transferases"/>
    <property type="match status" value="1"/>
</dbReference>
<dbReference type="PANTHER" id="PTHR42866">
    <property type="entry name" value="3-DEOXY-MANNO-OCTULOSONATE CYTIDYLYLTRANSFERASE"/>
    <property type="match status" value="1"/>
</dbReference>
<accession>A0ABV9FCS6</accession>
<organism evidence="1 2">
    <name type="scientific">Cohnella hongkongensis</name>
    <dbReference type="NCBI Taxonomy" id="178337"/>
    <lineage>
        <taxon>Bacteria</taxon>
        <taxon>Bacillati</taxon>
        <taxon>Bacillota</taxon>
        <taxon>Bacilli</taxon>
        <taxon>Bacillales</taxon>
        <taxon>Paenibacillaceae</taxon>
        <taxon>Cohnella</taxon>
    </lineage>
</organism>
<dbReference type="GO" id="GO:0016779">
    <property type="term" value="F:nucleotidyltransferase activity"/>
    <property type="evidence" value="ECO:0007669"/>
    <property type="project" value="UniProtKB-KW"/>
</dbReference>
<comment type="caution">
    <text evidence="1">The sequence shown here is derived from an EMBL/GenBank/DDBJ whole genome shotgun (WGS) entry which is preliminary data.</text>
</comment>
<keyword evidence="1" id="KW-0548">Nucleotidyltransferase</keyword>
<dbReference type="Gene3D" id="3.90.550.10">
    <property type="entry name" value="Spore Coat Polysaccharide Biosynthesis Protein SpsA, Chain A"/>
    <property type="match status" value="1"/>
</dbReference>
<dbReference type="InterPro" id="IPR029044">
    <property type="entry name" value="Nucleotide-diphossugar_trans"/>
</dbReference>
<proteinExistence type="predicted"/>
<evidence type="ECO:0000313" key="2">
    <source>
        <dbReference type="Proteomes" id="UP001596028"/>
    </source>
</evidence>
<sequence length="244" mass="27237">MRSLKSLVVLQARMGSTRLPGKMLLPLGRSCLLDYSVSRSRAMGATMGVLVATSISPMDDEIAHWCEAHDVPCFRGAEDDVLGRFADAARQYAPDYIVRVTGDNPFIDYEMARRMLQEALRRRADIVRVAGECPLGLAAEVVSYSTLLQMCEAGTEVRHREHVTPYAYEHPERFSIHSLECPDGIRAEPFRLTIDTEEDYRLGCAVADAFPGERLVAAADVIRFLRERPELAAINRSVIQKPVV</sequence>
<gene>
    <name evidence="1" type="ORF">ACFO3S_15445</name>
</gene>
<keyword evidence="1" id="KW-0808">Transferase</keyword>
<protein>
    <submittedName>
        <fullName evidence="1">Cytidylyltransferase domain-containing protein</fullName>
    </submittedName>
</protein>
<dbReference type="Pfam" id="PF02348">
    <property type="entry name" value="CTP_transf_3"/>
    <property type="match status" value="1"/>
</dbReference>
<dbReference type="InterPro" id="IPR003329">
    <property type="entry name" value="Cytidylyl_trans"/>
</dbReference>
<name>A0ABV9FCS6_9BACL</name>
<keyword evidence="2" id="KW-1185">Reference proteome</keyword>
<dbReference type="Proteomes" id="UP001596028">
    <property type="component" value="Unassembled WGS sequence"/>
</dbReference>
<dbReference type="CDD" id="cd02518">
    <property type="entry name" value="GT2_SpsF"/>
    <property type="match status" value="1"/>
</dbReference>
<dbReference type="PANTHER" id="PTHR42866:SF1">
    <property type="entry name" value="SPORE COAT POLYSACCHARIDE BIOSYNTHESIS PROTEIN SPSF"/>
    <property type="match status" value="1"/>
</dbReference>
<reference evidence="2" key="1">
    <citation type="journal article" date="2019" name="Int. J. Syst. Evol. Microbiol.">
        <title>The Global Catalogue of Microorganisms (GCM) 10K type strain sequencing project: providing services to taxonomists for standard genome sequencing and annotation.</title>
        <authorList>
            <consortium name="The Broad Institute Genomics Platform"/>
            <consortium name="The Broad Institute Genome Sequencing Center for Infectious Disease"/>
            <person name="Wu L."/>
            <person name="Ma J."/>
        </authorList>
    </citation>
    <scope>NUCLEOTIDE SEQUENCE [LARGE SCALE GENOMIC DNA]</scope>
    <source>
        <strain evidence="2">CCUG 49571</strain>
    </source>
</reference>
<dbReference type="EMBL" id="JBHSEP010000011">
    <property type="protein sequence ID" value="MFC4599646.1"/>
    <property type="molecule type" value="Genomic_DNA"/>
</dbReference>
<evidence type="ECO:0000313" key="1">
    <source>
        <dbReference type="EMBL" id="MFC4599646.1"/>
    </source>
</evidence>
<dbReference type="RefSeq" id="WP_378097840.1">
    <property type="nucleotide sequence ID" value="NZ_JBHSEP010000011.1"/>
</dbReference>